<dbReference type="InterPro" id="IPR036291">
    <property type="entry name" value="NAD(P)-bd_dom_sf"/>
</dbReference>
<dbReference type="InterPro" id="IPR052992">
    <property type="entry name" value="SDR_member_12"/>
</dbReference>
<dbReference type="Proteomes" id="UP001501612">
    <property type="component" value="Unassembled WGS sequence"/>
</dbReference>
<evidence type="ECO:0000313" key="1">
    <source>
        <dbReference type="EMBL" id="GAA1921155.1"/>
    </source>
</evidence>
<dbReference type="InterPro" id="IPR002347">
    <property type="entry name" value="SDR_fam"/>
</dbReference>
<organism evidence="1 2">
    <name type="scientific">Nocardioides lentus</name>
    <dbReference type="NCBI Taxonomy" id="338077"/>
    <lineage>
        <taxon>Bacteria</taxon>
        <taxon>Bacillati</taxon>
        <taxon>Actinomycetota</taxon>
        <taxon>Actinomycetes</taxon>
        <taxon>Propionibacteriales</taxon>
        <taxon>Nocardioidaceae</taxon>
        <taxon>Nocardioides</taxon>
    </lineage>
</organism>
<reference evidence="2" key="1">
    <citation type="journal article" date="2019" name="Int. J. Syst. Evol. Microbiol.">
        <title>The Global Catalogue of Microorganisms (GCM) 10K type strain sequencing project: providing services to taxonomists for standard genome sequencing and annotation.</title>
        <authorList>
            <consortium name="The Broad Institute Genomics Platform"/>
            <consortium name="The Broad Institute Genome Sequencing Center for Infectious Disease"/>
            <person name="Wu L."/>
            <person name="Ma J."/>
        </authorList>
    </citation>
    <scope>NUCLEOTIDE SEQUENCE [LARGE SCALE GENOMIC DNA]</scope>
    <source>
        <strain evidence="2">JCM 14046</strain>
    </source>
</reference>
<dbReference type="PRINTS" id="PR00081">
    <property type="entry name" value="GDHRDH"/>
</dbReference>
<proteinExistence type="predicted"/>
<protein>
    <recommendedName>
        <fullName evidence="3">SDR family NAD(P)-dependent oxidoreductase</fullName>
    </recommendedName>
</protein>
<dbReference type="RefSeq" id="WP_344007347.1">
    <property type="nucleotide sequence ID" value="NZ_BAAAMY010000005.1"/>
</dbReference>
<sequence>MTLPPALARGLDTVLDRAVVPGYTSIGPAVRRRLGTWPADPAPAALAQRTALVTGASSGLGIAAAEGLARLGATVRLVVRDPAKGERARAEILRAVPGADVTVERCDVGDLDDVRRFVADNGELSGDAAVDVLVHNAGVMPPERTESAQGHELSMAVHVLGPVLMSELLAPRMSETRVVFVTSGGMYAQRLRTDDLGYHDGDYSPTTAYARSKRAQVELLPVLAQRWGAQRTFVAAMHPGWAATPGVTESLPTFDKLLGPVLRDPAEGIDTAVWLAARTPTPESGLLWHDRRARPTSLLPHTRPSTAQRQELWDWVRRVTQLP</sequence>
<evidence type="ECO:0000313" key="2">
    <source>
        <dbReference type="Proteomes" id="UP001501612"/>
    </source>
</evidence>
<dbReference type="SUPFAM" id="SSF51735">
    <property type="entry name" value="NAD(P)-binding Rossmann-fold domains"/>
    <property type="match status" value="1"/>
</dbReference>
<dbReference type="Gene3D" id="3.40.50.720">
    <property type="entry name" value="NAD(P)-binding Rossmann-like Domain"/>
    <property type="match status" value="1"/>
</dbReference>
<dbReference type="Pfam" id="PF00106">
    <property type="entry name" value="adh_short"/>
    <property type="match status" value="1"/>
</dbReference>
<dbReference type="EMBL" id="BAAAMY010000005">
    <property type="protein sequence ID" value="GAA1921155.1"/>
    <property type="molecule type" value="Genomic_DNA"/>
</dbReference>
<dbReference type="PANTHER" id="PTHR44656">
    <property type="entry name" value="DEHYDROGENASE/REDUCTASE SDR FAMILY MEMBER 12"/>
    <property type="match status" value="1"/>
</dbReference>
<gene>
    <name evidence="1" type="ORF">GCM10009737_23330</name>
</gene>
<evidence type="ECO:0008006" key="3">
    <source>
        <dbReference type="Google" id="ProtNLM"/>
    </source>
</evidence>
<dbReference type="PANTHER" id="PTHR44656:SF7">
    <property type="entry name" value="DEHYDROGENASE_REDUCTASE SDR FAMILY MEMBER 12"/>
    <property type="match status" value="1"/>
</dbReference>
<keyword evidence="2" id="KW-1185">Reference proteome</keyword>
<comment type="caution">
    <text evidence="1">The sequence shown here is derived from an EMBL/GenBank/DDBJ whole genome shotgun (WGS) entry which is preliminary data.</text>
</comment>
<accession>A0ABP5ARW8</accession>
<name>A0ABP5ARW8_9ACTN</name>